<dbReference type="InterPro" id="IPR018487">
    <property type="entry name" value="Hemopexin-like_repeat"/>
</dbReference>
<dbReference type="Proteomes" id="UP000053676">
    <property type="component" value="Unassembled WGS sequence"/>
</dbReference>
<accession>W2TBC9</accession>
<dbReference type="OMA" id="FFPQAAF"/>
<keyword evidence="2" id="KW-1185">Reference proteome</keyword>
<dbReference type="KEGG" id="nai:NECAME_10455"/>
<gene>
    <name evidence="1" type="ORF">NECAME_10455</name>
</gene>
<proteinExistence type="predicted"/>
<evidence type="ECO:0000313" key="1">
    <source>
        <dbReference type="EMBL" id="ETN78292.1"/>
    </source>
</evidence>
<dbReference type="SMART" id="SM00120">
    <property type="entry name" value="HX"/>
    <property type="match status" value="2"/>
</dbReference>
<dbReference type="Gene3D" id="2.110.10.10">
    <property type="entry name" value="Hemopexin-like domain"/>
    <property type="match status" value="1"/>
</dbReference>
<dbReference type="InterPro" id="IPR036375">
    <property type="entry name" value="Hemopexin-like_dom_sf"/>
</dbReference>
<name>W2TBC9_NECAM</name>
<dbReference type="SUPFAM" id="SSF50923">
    <property type="entry name" value="Hemopexin-like domain"/>
    <property type="match status" value="1"/>
</dbReference>
<evidence type="ECO:0000313" key="2">
    <source>
        <dbReference type="Proteomes" id="UP000053676"/>
    </source>
</evidence>
<protein>
    <recommendedName>
        <fullName evidence="3">Hemopexin</fullName>
    </recommendedName>
</protein>
<dbReference type="AlphaFoldDB" id="W2TBC9"/>
<reference evidence="2" key="1">
    <citation type="journal article" date="2014" name="Nat. Genet.">
        <title>Genome of the human hookworm Necator americanus.</title>
        <authorList>
            <person name="Tang Y.T."/>
            <person name="Gao X."/>
            <person name="Rosa B.A."/>
            <person name="Abubucker S."/>
            <person name="Hallsworth-Pepin K."/>
            <person name="Martin J."/>
            <person name="Tyagi R."/>
            <person name="Heizer E."/>
            <person name="Zhang X."/>
            <person name="Bhonagiri-Palsikar V."/>
            <person name="Minx P."/>
            <person name="Warren W.C."/>
            <person name="Wang Q."/>
            <person name="Zhan B."/>
            <person name="Hotez P.J."/>
            <person name="Sternberg P.W."/>
            <person name="Dougall A."/>
            <person name="Gaze S.T."/>
            <person name="Mulvenna J."/>
            <person name="Sotillo J."/>
            <person name="Ranganathan S."/>
            <person name="Rabelo E.M."/>
            <person name="Wilson R.K."/>
            <person name="Felgner P.L."/>
            <person name="Bethony J."/>
            <person name="Hawdon J.M."/>
            <person name="Gasser R.B."/>
            <person name="Loukas A."/>
            <person name="Mitreva M."/>
        </authorList>
    </citation>
    <scope>NUCLEOTIDE SEQUENCE [LARGE SCALE GENOMIC DNA]</scope>
</reference>
<dbReference type="CTD" id="25350484"/>
<sequence length="236" mass="26609">MYPILKPALVPYGTLDGIPNIDKLTLRKLYGLGQVSEKKLAADLAATSKCPKQIDSVTHVNTKEWVVFVQNKVYRVSNRKFIDNGRKIQDVFPKGPQFVNATATSGNLILLIAERTIYGYEYDGVSFSEAPDFPREVHERVLFYPQAAFPLTNGSVILLSGNVFATYNVLENAPSFLNDKTRYFPNLPDDLRSGVPKDVRSSDSYWMFDETTVSDYDMPTKQVLQLESIADFFKCV</sequence>
<organism evidence="1 2">
    <name type="scientific">Necator americanus</name>
    <name type="common">Human hookworm</name>
    <dbReference type="NCBI Taxonomy" id="51031"/>
    <lineage>
        <taxon>Eukaryota</taxon>
        <taxon>Metazoa</taxon>
        <taxon>Ecdysozoa</taxon>
        <taxon>Nematoda</taxon>
        <taxon>Chromadorea</taxon>
        <taxon>Rhabditida</taxon>
        <taxon>Rhabditina</taxon>
        <taxon>Rhabditomorpha</taxon>
        <taxon>Strongyloidea</taxon>
        <taxon>Ancylostomatidae</taxon>
        <taxon>Bunostominae</taxon>
        <taxon>Necator</taxon>
    </lineage>
</organism>
<dbReference type="GeneID" id="25350484"/>
<dbReference type="OrthoDB" id="406838at2759"/>
<evidence type="ECO:0008006" key="3">
    <source>
        <dbReference type="Google" id="ProtNLM"/>
    </source>
</evidence>
<dbReference type="EMBL" id="KI659988">
    <property type="protein sequence ID" value="ETN78292.1"/>
    <property type="molecule type" value="Genomic_DNA"/>
</dbReference>